<reference evidence="3" key="1">
    <citation type="journal article" date="2014" name="Nat. Commun.">
        <title>The emerging biofuel crop Camelina sativa retains a highly undifferentiated hexaploid genome structure.</title>
        <authorList>
            <person name="Kagale S."/>
            <person name="Koh C."/>
            <person name="Nixon J."/>
            <person name="Bollina V."/>
            <person name="Clarke W.E."/>
            <person name="Tuteja R."/>
            <person name="Spillane C."/>
            <person name="Robinson S.J."/>
            <person name="Links M.G."/>
            <person name="Clarke C."/>
            <person name="Higgins E.E."/>
            <person name="Huebert T."/>
            <person name="Sharpe A.G."/>
            <person name="Parkin I.A."/>
        </authorList>
    </citation>
    <scope>NUCLEOTIDE SEQUENCE [LARGE SCALE GENOMIC DNA]</scope>
    <source>
        <strain evidence="3">cv. DH55</strain>
    </source>
</reference>
<dbReference type="InterPro" id="IPR002213">
    <property type="entry name" value="UDP_glucos_trans"/>
</dbReference>
<evidence type="ECO:0000256" key="1">
    <source>
        <dbReference type="ARBA" id="ARBA00009995"/>
    </source>
</evidence>
<dbReference type="Gene3D" id="3.40.50.2000">
    <property type="entry name" value="Glycogen Phosphorylase B"/>
    <property type="match status" value="2"/>
</dbReference>
<dbReference type="InterPro" id="IPR050481">
    <property type="entry name" value="UDP-glycosyltransf_plant"/>
</dbReference>
<sequence length="471" mass="53219">MPNLEDNNGDGAKLHVAMFPFLAFGHMVPYLELSKLIAEKGHTVSFISTPRNIDRLLPRLPENLSSAINFVKLPLPVVGDNKLPEDGEATTDLPVELISYLKIAYDGLKSPVTKFLESAKPDWVLQDFAAYWLPPISRSLGIKTGFLSAYNGATLGILKPPGFEEYRTCPADFMKPPKWVPFETPVAFKLFECRYIFHGFMAETTEGNVPDIHRVGGVIDGCDAIFVRSCYEYEAEWLGMIQDLHRKPVIPVGVLPPKMEEKFEDTDTWLTVKKWLDSRKTKSVVYVAFGSEAKPSQTELNEIALGLELSGLPFFWVLRTRRGSGDTEPVELPEGFEERTAGRGMVWRGWVEQLRTLSHDSIGLALTHPGWGTIIEAIRFSKPMAVLVFLNDQGLNARVIEQKKIGYMIPRDETEGFFTKESVAKSLKLVMEEEEGKVYRENVKDMKGVFGDMDRQDRYVDSFLDYLVAHR</sequence>
<dbReference type="GeneID" id="104704973"/>
<keyword evidence="2" id="KW-0808">Transferase</keyword>
<gene>
    <name evidence="4" type="primary">LOC104704973</name>
</gene>
<name>A0ABM0T150_CAMSA</name>
<accession>A0ABM0T150</accession>
<dbReference type="Proteomes" id="UP000694864">
    <property type="component" value="Chromosome 7"/>
</dbReference>
<protein>
    <submittedName>
        <fullName evidence="4">UDP-glycosyltransferase 91A1-like</fullName>
    </submittedName>
</protein>
<evidence type="ECO:0000256" key="2">
    <source>
        <dbReference type="ARBA" id="ARBA00022679"/>
    </source>
</evidence>
<reference evidence="4" key="2">
    <citation type="submission" date="2025-08" db="UniProtKB">
        <authorList>
            <consortium name="RefSeq"/>
        </authorList>
    </citation>
    <scope>IDENTIFICATION</scope>
    <source>
        <tissue evidence="4">Leaf</tissue>
    </source>
</reference>
<evidence type="ECO:0000313" key="3">
    <source>
        <dbReference type="Proteomes" id="UP000694864"/>
    </source>
</evidence>
<dbReference type="CDD" id="cd03784">
    <property type="entry name" value="GT1_Gtf-like"/>
    <property type="match status" value="1"/>
</dbReference>
<dbReference type="RefSeq" id="XP_010419269.1">
    <property type="nucleotide sequence ID" value="XM_010420967.2"/>
</dbReference>
<dbReference type="SUPFAM" id="SSF53756">
    <property type="entry name" value="UDP-Glycosyltransferase/glycogen phosphorylase"/>
    <property type="match status" value="1"/>
</dbReference>
<dbReference type="Pfam" id="PF00201">
    <property type="entry name" value="UDPGT"/>
    <property type="match status" value="1"/>
</dbReference>
<proteinExistence type="inferred from homology"/>
<keyword evidence="3" id="KW-1185">Reference proteome</keyword>
<organism evidence="3 4">
    <name type="scientific">Camelina sativa</name>
    <name type="common">False flax</name>
    <name type="synonym">Myagrum sativum</name>
    <dbReference type="NCBI Taxonomy" id="90675"/>
    <lineage>
        <taxon>Eukaryota</taxon>
        <taxon>Viridiplantae</taxon>
        <taxon>Streptophyta</taxon>
        <taxon>Embryophyta</taxon>
        <taxon>Tracheophyta</taxon>
        <taxon>Spermatophyta</taxon>
        <taxon>Magnoliopsida</taxon>
        <taxon>eudicotyledons</taxon>
        <taxon>Gunneridae</taxon>
        <taxon>Pentapetalae</taxon>
        <taxon>rosids</taxon>
        <taxon>malvids</taxon>
        <taxon>Brassicales</taxon>
        <taxon>Brassicaceae</taxon>
        <taxon>Camelineae</taxon>
        <taxon>Camelina</taxon>
    </lineage>
</organism>
<evidence type="ECO:0000313" key="4">
    <source>
        <dbReference type="RefSeq" id="XP_010419269.1"/>
    </source>
</evidence>
<comment type="similarity">
    <text evidence="1">Belongs to the UDP-glycosyltransferase family.</text>
</comment>
<dbReference type="PANTHER" id="PTHR48049">
    <property type="entry name" value="GLYCOSYLTRANSFERASE"/>
    <property type="match status" value="1"/>
</dbReference>
<dbReference type="PANTHER" id="PTHR48049:SF160">
    <property type="entry name" value="UDP-GLYCOSYLTRANSFERASE 91A1"/>
    <property type="match status" value="1"/>
</dbReference>